<gene>
    <name evidence="2" type="ORF">E2I00_018805</name>
</gene>
<protein>
    <recommendedName>
        <fullName evidence="4">NlpC/P60 domain-containing protein</fullName>
    </recommendedName>
</protein>
<feature type="chain" id="PRO_5025398568" description="NlpC/P60 domain-containing protein" evidence="1">
    <location>
        <begin position="18"/>
        <end position="291"/>
    </location>
</feature>
<dbReference type="AlphaFoldDB" id="A0A6A1QFI7"/>
<keyword evidence="3" id="KW-1185">Reference proteome</keyword>
<organism evidence="2 3">
    <name type="scientific">Balaenoptera physalus</name>
    <name type="common">Fin whale</name>
    <name type="synonym">Balaena physalus</name>
    <dbReference type="NCBI Taxonomy" id="9770"/>
    <lineage>
        <taxon>Eukaryota</taxon>
        <taxon>Metazoa</taxon>
        <taxon>Chordata</taxon>
        <taxon>Craniata</taxon>
        <taxon>Vertebrata</taxon>
        <taxon>Euteleostomi</taxon>
        <taxon>Mammalia</taxon>
        <taxon>Eutheria</taxon>
        <taxon>Laurasiatheria</taxon>
        <taxon>Artiodactyla</taxon>
        <taxon>Whippomorpha</taxon>
        <taxon>Cetacea</taxon>
        <taxon>Mysticeti</taxon>
        <taxon>Balaenopteridae</taxon>
        <taxon>Balaenoptera</taxon>
    </lineage>
</organism>
<evidence type="ECO:0000313" key="3">
    <source>
        <dbReference type="Proteomes" id="UP000437017"/>
    </source>
</evidence>
<feature type="non-terminal residue" evidence="2">
    <location>
        <position position="291"/>
    </location>
</feature>
<sequence>MAQVVMLGTGPLGFLLGSFVCLRGGQVVFPALATEGEHLARYGGDDCKMSCLGWGLGFRWDHWAKISFTSQVTGAEILSLSFLQRKRSLQTHGGLVHFSSQALIGAVSTIKFFLSEAFLGHGAPEPGDLFLFRLMSPTGCWCRAHVGVYCSHREIIHFEGEYLIWNAGLSLRTEAAHQAQLHQWVGLTGMKTAGPELMGCRLDLGAGVTGPNLALIRTCLVILAYKNPDGRGPFMFLGSCEGVVSKQWQRLLLRFCSLWRVLRRQGSWSTAYTKPWTLTHLPITPRAATAC</sequence>
<keyword evidence="1" id="KW-0732">Signal</keyword>
<name>A0A6A1QFI7_BALPH</name>
<dbReference type="Proteomes" id="UP000437017">
    <property type="component" value="Unassembled WGS sequence"/>
</dbReference>
<evidence type="ECO:0000256" key="1">
    <source>
        <dbReference type="SAM" id="SignalP"/>
    </source>
</evidence>
<accession>A0A6A1QFI7</accession>
<comment type="caution">
    <text evidence="2">The sequence shown here is derived from an EMBL/GenBank/DDBJ whole genome shotgun (WGS) entry which is preliminary data.</text>
</comment>
<proteinExistence type="predicted"/>
<reference evidence="2 3" key="1">
    <citation type="journal article" date="2019" name="PLoS ONE">
        <title>Genomic analyses reveal an absence of contemporary introgressive admixture between fin whales and blue whales, despite known hybrids.</title>
        <authorList>
            <person name="Westbury M.V."/>
            <person name="Petersen B."/>
            <person name="Lorenzen E.D."/>
        </authorList>
    </citation>
    <scope>NUCLEOTIDE SEQUENCE [LARGE SCALE GENOMIC DNA]</scope>
    <source>
        <strain evidence="2">FinWhale-01</strain>
    </source>
</reference>
<evidence type="ECO:0000313" key="2">
    <source>
        <dbReference type="EMBL" id="KAB0405329.1"/>
    </source>
</evidence>
<dbReference type="OrthoDB" id="9597681at2759"/>
<dbReference type="EMBL" id="SGJD01000400">
    <property type="protein sequence ID" value="KAB0405329.1"/>
    <property type="molecule type" value="Genomic_DNA"/>
</dbReference>
<evidence type="ECO:0008006" key="4">
    <source>
        <dbReference type="Google" id="ProtNLM"/>
    </source>
</evidence>
<feature type="signal peptide" evidence="1">
    <location>
        <begin position="1"/>
        <end position="17"/>
    </location>
</feature>